<sequence length="272" mass="31344">MSRLDNLQTKIKQQYVGATGKRVLLVEGPDDIQAFSAWLGKVDVTWENSWVVADAQKKANVLELLAREPNWIGVVDRDEWTAHLIAEKQRELPNLWVLPRFCLENYLCDPEELWAMLPPGQQQKIEGGYQALYAAITDNLPIWRLHGALWQVINPLWEGLRALGFKERLLDIQQAGDEQAIRQTLNEWHQYLSPEPIWADYQARLAEVMAWPVSQQFQCGVHGKQFFPSVVHESLTRLLGEQAKANDRQNRLLQSAQPPADLRHLWQKMGLL</sequence>
<name>A0AAX3NR03_9GAMM</name>
<dbReference type="RefSeq" id="WP_159144194.1">
    <property type="nucleotide sequence ID" value="NZ_CP118988.1"/>
</dbReference>
<gene>
    <name evidence="1" type="ORF">PYU98_18210</name>
</gene>
<dbReference type="AlphaFoldDB" id="A0AAX3NR03"/>
<organism evidence="1 2">
    <name type="scientific">Aeromonas allosaccharophila</name>
    <dbReference type="NCBI Taxonomy" id="656"/>
    <lineage>
        <taxon>Bacteria</taxon>
        <taxon>Pseudomonadati</taxon>
        <taxon>Pseudomonadota</taxon>
        <taxon>Gammaproteobacteria</taxon>
        <taxon>Aeromonadales</taxon>
        <taxon>Aeromonadaceae</taxon>
        <taxon>Aeromonas</taxon>
    </lineage>
</organism>
<protein>
    <submittedName>
        <fullName evidence="1">DUF4435 domain-containing protein</fullName>
    </submittedName>
</protein>
<evidence type="ECO:0000313" key="2">
    <source>
        <dbReference type="Proteomes" id="UP001213721"/>
    </source>
</evidence>
<proteinExistence type="predicted"/>
<dbReference type="EMBL" id="CP118988">
    <property type="protein sequence ID" value="WED75822.1"/>
    <property type="molecule type" value="Genomic_DNA"/>
</dbReference>
<dbReference type="Proteomes" id="UP001213721">
    <property type="component" value="Chromosome"/>
</dbReference>
<evidence type="ECO:0000313" key="1">
    <source>
        <dbReference type="EMBL" id="WED75822.1"/>
    </source>
</evidence>
<accession>A0AAX3NR03</accession>
<reference evidence="1" key="1">
    <citation type="submission" date="2023-02" db="EMBL/GenBank/DDBJ databases">
        <title>The sequence of Aeromonas allosaccharophila K520.</title>
        <authorList>
            <person name="Luo X."/>
        </authorList>
    </citation>
    <scope>NUCLEOTIDE SEQUENCE</scope>
    <source>
        <strain evidence="1">K520</strain>
    </source>
</reference>